<dbReference type="EMBL" id="DRKP01000161">
    <property type="protein sequence ID" value="HEB97308.1"/>
    <property type="molecule type" value="Genomic_DNA"/>
</dbReference>
<gene>
    <name evidence="2" type="ORF">ENI96_12880</name>
</gene>
<accession>A0A831W6I8</accession>
<keyword evidence="1" id="KW-0732">Signal</keyword>
<sequence>MRVATGLMILLAAAAASAAERTEEAEFQQRAAALGQSINADNSSRAGRCMELQQQIGDLRGRPQRRFTALEAYEYECQGGGSRSLDSAPFDGGVPTFRNGFYSQ</sequence>
<name>A0A831W6I8_9GAMM</name>
<comment type="caution">
    <text evidence="2">The sequence shown here is derived from an EMBL/GenBank/DDBJ whole genome shotgun (WGS) entry which is preliminary data.</text>
</comment>
<protein>
    <submittedName>
        <fullName evidence="2">Uncharacterized protein</fullName>
    </submittedName>
</protein>
<evidence type="ECO:0000313" key="2">
    <source>
        <dbReference type="EMBL" id="HEB97308.1"/>
    </source>
</evidence>
<feature type="signal peptide" evidence="1">
    <location>
        <begin position="1"/>
        <end position="18"/>
    </location>
</feature>
<organism evidence="2">
    <name type="scientific">Sedimenticola thiotaurini</name>
    <dbReference type="NCBI Taxonomy" id="1543721"/>
    <lineage>
        <taxon>Bacteria</taxon>
        <taxon>Pseudomonadati</taxon>
        <taxon>Pseudomonadota</taxon>
        <taxon>Gammaproteobacteria</taxon>
        <taxon>Chromatiales</taxon>
        <taxon>Sedimenticolaceae</taxon>
        <taxon>Sedimenticola</taxon>
    </lineage>
</organism>
<feature type="chain" id="PRO_5032343279" evidence="1">
    <location>
        <begin position="19"/>
        <end position="104"/>
    </location>
</feature>
<evidence type="ECO:0000256" key="1">
    <source>
        <dbReference type="SAM" id="SignalP"/>
    </source>
</evidence>
<dbReference type="Proteomes" id="UP000886251">
    <property type="component" value="Unassembled WGS sequence"/>
</dbReference>
<reference evidence="2" key="1">
    <citation type="journal article" date="2020" name="mSystems">
        <title>Genome- and Community-Level Interaction Insights into Carbon Utilization and Element Cycling Functions of Hydrothermarchaeota in Hydrothermal Sediment.</title>
        <authorList>
            <person name="Zhou Z."/>
            <person name="Liu Y."/>
            <person name="Xu W."/>
            <person name="Pan J."/>
            <person name="Luo Z.H."/>
            <person name="Li M."/>
        </authorList>
    </citation>
    <scope>NUCLEOTIDE SEQUENCE [LARGE SCALE GENOMIC DNA]</scope>
    <source>
        <strain evidence="2">HyVt-443</strain>
    </source>
</reference>
<proteinExistence type="predicted"/>
<dbReference type="AlphaFoldDB" id="A0A831W6I8"/>